<dbReference type="Proteomes" id="UP000230233">
    <property type="component" value="Chromosome II"/>
</dbReference>
<dbReference type="SUPFAM" id="SSF54695">
    <property type="entry name" value="POZ domain"/>
    <property type="match status" value="1"/>
</dbReference>
<dbReference type="PANTHER" id="PTHR22743:SF165">
    <property type="entry name" value="BTB AND MATH DOMAIN CONTAINING-RELATED"/>
    <property type="match status" value="1"/>
</dbReference>
<dbReference type="PROSITE" id="PS50097">
    <property type="entry name" value="BTB"/>
    <property type="match status" value="1"/>
</dbReference>
<organism evidence="2 3">
    <name type="scientific">Caenorhabditis nigoni</name>
    <dbReference type="NCBI Taxonomy" id="1611254"/>
    <lineage>
        <taxon>Eukaryota</taxon>
        <taxon>Metazoa</taxon>
        <taxon>Ecdysozoa</taxon>
        <taxon>Nematoda</taxon>
        <taxon>Chromadorea</taxon>
        <taxon>Rhabditida</taxon>
        <taxon>Rhabditina</taxon>
        <taxon>Rhabditomorpha</taxon>
        <taxon>Rhabditoidea</taxon>
        <taxon>Rhabditidae</taxon>
        <taxon>Peloderinae</taxon>
        <taxon>Caenorhabditis</taxon>
    </lineage>
</organism>
<proteinExistence type="predicted"/>
<feature type="domain" description="BTB" evidence="1">
    <location>
        <begin position="80"/>
        <end position="139"/>
    </location>
</feature>
<keyword evidence="3" id="KW-1185">Reference proteome</keyword>
<dbReference type="InterPro" id="IPR000210">
    <property type="entry name" value="BTB/POZ_dom"/>
</dbReference>
<evidence type="ECO:0000313" key="2">
    <source>
        <dbReference type="EMBL" id="PIC49277.1"/>
    </source>
</evidence>
<comment type="caution">
    <text evidence="2">The sequence shown here is derived from an EMBL/GenBank/DDBJ whole genome shotgun (WGS) entry which is preliminary data.</text>
</comment>
<dbReference type="Pfam" id="PF00651">
    <property type="entry name" value="BTB"/>
    <property type="match status" value="1"/>
</dbReference>
<dbReference type="PANTHER" id="PTHR22743">
    <property type="entry name" value="MEPRIN/TRAF-LIKE MATH FAMILY-C.ELEGANS"/>
    <property type="match status" value="1"/>
</dbReference>
<dbReference type="STRING" id="1611254.A0A2G5VC11"/>
<dbReference type="SMART" id="SM00225">
    <property type="entry name" value="BTB"/>
    <property type="match status" value="1"/>
</dbReference>
<dbReference type="AlphaFoldDB" id="A0A2G5VC11"/>
<evidence type="ECO:0000259" key="1">
    <source>
        <dbReference type="PROSITE" id="PS50097"/>
    </source>
</evidence>
<dbReference type="Gene3D" id="3.30.710.10">
    <property type="entry name" value="Potassium Channel Kv1.1, Chain A"/>
    <property type="match status" value="1"/>
</dbReference>
<dbReference type="CDD" id="cd18186">
    <property type="entry name" value="BTB_POZ_ZBTB_KLHL-like"/>
    <property type="match status" value="1"/>
</dbReference>
<protein>
    <recommendedName>
        <fullName evidence="1">BTB domain-containing protein</fullName>
    </recommendedName>
</protein>
<accession>A0A2G5VC11</accession>
<name>A0A2G5VC11_9PELO</name>
<gene>
    <name evidence="2" type="primary">Cnig_chr_II.g7935</name>
    <name evidence="2" type="ORF">B9Z55_007935</name>
</gene>
<evidence type="ECO:0000313" key="3">
    <source>
        <dbReference type="Proteomes" id="UP000230233"/>
    </source>
</evidence>
<sequence length="236" mass="27172">MDIEVDSNLFKNSKITNKKHSFCGKSEKVIKLVEFDFSHLAGHLVNGNLEAEFQVKIKKMTGFKILKLRNFDDDVAKKFSDVCLMAGKQKFYVSKLFVASHSTYFESLFLGNFQESQKSEIELKEIDSEDFQNFLEVLYGESAINDDTVEGILNLADMYDAKTAIRRCEEFLLEKSKNSIKFKFTLAVKYKLDALKKKCYSELKTTAEIRELVPAKADDFDPFVWKELFLKATSPQ</sequence>
<dbReference type="OrthoDB" id="5857890at2759"/>
<dbReference type="InterPro" id="IPR052664">
    <property type="entry name" value="BTB-MATH_domain_protein"/>
</dbReference>
<reference evidence="3" key="1">
    <citation type="submission" date="2017-10" db="EMBL/GenBank/DDBJ databases">
        <title>Rapid genome shrinkage in a self-fertile nematode reveals novel sperm competition proteins.</title>
        <authorList>
            <person name="Yin D."/>
            <person name="Schwarz E.M."/>
            <person name="Thomas C.G."/>
            <person name="Felde R.L."/>
            <person name="Korf I.F."/>
            <person name="Cutter A.D."/>
            <person name="Schartner C.M."/>
            <person name="Ralston E.J."/>
            <person name="Meyer B.J."/>
            <person name="Haag E.S."/>
        </authorList>
    </citation>
    <scope>NUCLEOTIDE SEQUENCE [LARGE SCALE GENOMIC DNA]</scope>
    <source>
        <strain evidence="3">JU1422</strain>
    </source>
</reference>
<dbReference type="EMBL" id="PDUG01000002">
    <property type="protein sequence ID" value="PIC49277.1"/>
    <property type="molecule type" value="Genomic_DNA"/>
</dbReference>
<dbReference type="InterPro" id="IPR011333">
    <property type="entry name" value="SKP1/BTB/POZ_sf"/>
</dbReference>